<dbReference type="InterPro" id="IPR052159">
    <property type="entry name" value="Competence_DNA_uptake"/>
</dbReference>
<evidence type="ECO:0000256" key="4">
    <source>
        <dbReference type="ARBA" id="ARBA00022989"/>
    </source>
</evidence>
<dbReference type="NCBIfam" id="TIGR00361">
    <property type="entry name" value="ComEC_Rec2"/>
    <property type="match status" value="1"/>
</dbReference>
<dbReference type="STRING" id="926561.GCA_000379025_00604"/>
<dbReference type="NCBIfam" id="TIGR00360">
    <property type="entry name" value="ComEC_N-term"/>
    <property type="match status" value="1"/>
</dbReference>
<dbReference type="GO" id="GO:0030420">
    <property type="term" value="P:establishment of competence for transformation"/>
    <property type="evidence" value="ECO:0007669"/>
    <property type="project" value="InterPro"/>
</dbReference>
<dbReference type="CDD" id="cd07731">
    <property type="entry name" value="ComA-like_MBL-fold"/>
    <property type="match status" value="1"/>
</dbReference>
<proteinExistence type="predicted"/>
<evidence type="ECO:0000313" key="8">
    <source>
        <dbReference type="EMBL" id="TDX51088.1"/>
    </source>
</evidence>
<dbReference type="Pfam" id="PF03772">
    <property type="entry name" value="Competence"/>
    <property type="match status" value="1"/>
</dbReference>
<dbReference type="SMART" id="SM00849">
    <property type="entry name" value="Lactamase_B"/>
    <property type="match status" value="1"/>
</dbReference>
<evidence type="ECO:0000256" key="1">
    <source>
        <dbReference type="ARBA" id="ARBA00004651"/>
    </source>
</evidence>
<feature type="transmembrane region" description="Helical" evidence="6">
    <location>
        <begin position="460"/>
        <end position="480"/>
    </location>
</feature>
<keyword evidence="4 6" id="KW-1133">Transmembrane helix</keyword>
<organism evidence="8 9">
    <name type="scientific">Orenia marismortui</name>
    <dbReference type="NCBI Taxonomy" id="46469"/>
    <lineage>
        <taxon>Bacteria</taxon>
        <taxon>Bacillati</taxon>
        <taxon>Bacillota</taxon>
        <taxon>Clostridia</taxon>
        <taxon>Halanaerobiales</taxon>
        <taxon>Halobacteroidaceae</taxon>
        <taxon>Orenia</taxon>
    </lineage>
</organism>
<dbReference type="InterPro" id="IPR035681">
    <property type="entry name" value="ComA-like_MBL"/>
</dbReference>
<evidence type="ECO:0000256" key="5">
    <source>
        <dbReference type="ARBA" id="ARBA00023136"/>
    </source>
</evidence>
<feature type="transmembrane region" description="Helical" evidence="6">
    <location>
        <begin position="241"/>
        <end position="262"/>
    </location>
</feature>
<dbReference type="GO" id="GO:0005886">
    <property type="term" value="C:plasma membrane"/>
    <property type="evidence" value="ECO:0007669"/>
    <property type="project" value="UniProtKB-SubCell"/>
</dbReference>
<dbReference type="PANTHER" id="PTHR30619:SF7">
    <property type="entry name" value="BETA-LACTAMASE DOMAIN PROTEIN"/>
    <property type="match status" value="1"/>
</dbReference>
<dbReference type="Proteomes" id="UP000295832">
    <property type="component" value="Unassembled WGS sequence"/>
</dbReference>
<feature type="transmembrane region" description="Helical" evidence="6">
    <location>
        <begin position="370"/>
        <end position="391"/>
    </location>
</feature>
<comment type="caution">
    <text evidence="8">The sequence shown here is derived from an EMBL/GenBank/DDBJ whole genome shotgun (WGS) entry which is preliminary data.</text>
</comment>
<feature type="transmembrane region" description="Helical" evidence="6">
    <location>
        <begin position="295"/>
        <end position="310"/>
    </location>
</feature>
<evidence type="ECO:0000256" key="6">
    <source>
        <dbReference type="SAM" id="Phobius"/>
    </source>
</evidence>
<evidence type="ECO:0000259" key="7">
    <source>
        <dbReference type="SMART" id="SM00849"/>
    </source>
</evidence>
<feature type="transmembrane region" description="Helical" evidence="6">
    <location>
        <begin position="52"/>
        <end position="73"/>
    </location>
</feature>
<dbReference type="AlphaFoldDB" id="A0A4R8GXU1"/>
<comment type="subcellular location">
    <subcellularLocation>
        <location evidence="1">Cell membrane</location>
        <topology evidence="1">Multi-pass membrane protein</topology>
    </subcellularLocation>
</comment>
<keyword evidence="2" id="KW-1003">Cell membrane</keyword>
<dbReference type="Pfam" id="PF00753">
    <property type="entry name" value="Lactamase_B"/>
    <property type="match status" value="1"/>
</dbReference>
<feature type="transmembrane region" description="Helical" evidence="6">
    <location>
        <begin position="274"/>
        <end position="289"/>
    </location>
</feature>
<dbReference type="RefSeq" id="WP_166667944.1">
    <property type="nucleotide sequence ID" value="NZ_SOEG01000016.1"/>
</dbReference>
<dbReference type="Pfam" id="PF13567">
    <property type="entry name" value="DUF4131"/>
    <property type="match status" value="1"/>
</dbReference>
<reference evidence="8 9" key="1">
    <citation type="submission" date="2019-03" db="EMBL/GenBank/DDBJ databases">
        <title>Subsurface microbial communities from deep shales in Ohio and West Virginia, USA.</title>
        <authorList>
            <person name="Wrighton K."/>
        </authorList>
    </citation>
    <scope>NUCLEOTIDE SEQUENCE [LARGE SCALE GENOMIC DNA]</scope>
    <source>
        <strain evidence="8 9">MSL 6dP</strain>
    </source>
</reference>
<feature type="transmembrane region" description="Helical" evidence="6">
    <location>
        <begin position="340"/>
        <end position="358"/>
    </location>
</feature>
<evidence type="ECO:0000313" key="9">
    <source>
        <dbReference type="Proteomes" id="UP000295832"/>
    </source>
</evidence>
<dbReference type="InterPro" id="IPR036866">
    <property type="entry name" value="RibonucZ/Hydroxyglut_hydro"/>
</dbReference>
<dbReference type="InterPro" id="IPR004477">
    <property type="entry name" value="ComEC_N"/>
</dbReference>
<dbReference type="Gene3D" id="3.60.15.10">
    <property type="entry name" value="Ribonuclease Z/Hydroxyacylglutathione hydrolase-like"/>
    <property type="match status" value="1"/>
</dbReference>
<feature type="transmembrane region" description="Helical" evidence="6">
    <location>
        <begin position="397"/>
        <end position="421"/>
    </location>
</feature>
<feature type="domain" description="Metallo-beta-lactamase" evidence="7">
    <location>
        <begin position="530"/>
        <end position="723"/>
    </location>
</feature>
<keyword evidence="3 6" id="KW-0812">Transmembrane</keyword>
<gene>
    <name evidence="8" type="ORF">C7959_11668</name>
</gene>
<accession>A0A4R8GXU1</accession>
<dbReference type="EMBL" id="SOEG01000016">
    <property type="protein sequence ID" value="TDX51088.1"/>
    <property type="molecule type" value="Genomic_DNA"/>
</dbReference>
<dbReference type="InterPro" id="IPR025405">
    <property type="entry name" value="DUF4131"/>
</dbReference>
<evidence type="ECO:0000256" key="3">
    <source>
        <dbReference type="ARBA" id="ARBA00022692"/>
    </source>
</evidence>
<dbReference type="SUPFAM" id="SSF56281">
    <property type="entry name" value="Metallo-hydrolase/oxidoreductase"/>
    <property type="match status" value="1"/>
</dbReference>
<dbReference type="InterPro" id="IPR004797">
    <property type="entry name" value="Competence_ComEC/Rec2"/>
</dbReference>
<sequence length="769" mass="87398">MVAVFIALALGIIVGNYIVATKYSISITVSVVILLIAFAVYLLNKRLKESKIIVLILIFSLGLCYMQSLNLSWRNETLGKIMNQKVEIRATVIKATNKGYKREYLLKNIDVVGRNINSDQKILLSVWDFNPKLDYGDIVSIKTKIHLPEVQRNPGGFSYRKYLKYNIIYALCDVNSQNQIKKLSNNGNFILRALFRLQNRMKEVIDQYFDNPNNYILEALLLGNKSLLPGQIKDDFRDLGLSHLLVISGFHIGLISYLIYLLAERLKLSKGKRLILNLLILGTYIVITGCQLPSLRAVILIFLVLLGGYLERRIDIYNLLAGVGIIILIIKPWSLFTVSFQLSFGAVLAITYLTPFISDRLPIKYEKIKVLIAGSMAAQIGLIPILAYYFYEISLVSIIANLFIMPLISLVLWIGIFFILMGLLKFNILTYITSISIKLILAVVLKIVDFIALNFNTSFLIGRPKVLIILLYYLLLYYVLEFLKENIIPYNKNYKSKAKIISLIIALFLIFQFGFTDFKELKLVFLDVGNGDAIYLHTPTDKNILVDVGEEAIVVREFLKSQGIKAIDLIFLSHFHSDHVGGIMDIVKEFEVDRICYPVTIRREDRKLFSEINKIRKVEMQSLVDGDQIEISDLDFEVLSPRLPLLENSPENNNSLVLRLSYNKFKVLLTGDLEVEGEKRLLKKSIDLNSTVLKVGHHGSATSTSIDFITKVTPKLAIISVGDNNYGHPDLNVIKRLKKNKIEILRTDKDGAITLMTNGQSYRVSRFIR</sequence>
<keyword evidence="9" id="KW-1185">Reference proteome</keyword>
<dbReference type="InterPro" id="IPR001279">
    <property type="entry name" value="Metallo-B-lactamas"/>
</dbReference>
<feature type="transmembrane region" description="Helical" evidence="6">
    <location>
        <begin position="428"/>
        <end position="448"/>
    </location>
</feature>
<feature type="transmembrane region" description="Helical" evidence="6">
    <location>
        <begin position="25"/>
        <end position="43"/>
    </location>
</feature>
<feature type="transmembrane region" description="Helical" evidence="6">
    <location>
        <begin position="317"/>
        <end position="334"/>
    </location>
</feature>
<dbReference type="PANTHER" id="PTHR30619">
    <property type="entry name" value="DNA INTERNALIZATION/COMPETENCE PROTEIN COMEC/REC2"/>
    <property type="match status" value="1"/>
</dbReference>
<protein>
    <submittedName>
        <fullName evidence="8">Competence protein ComEC</fullName>
    </submittedName>
</protein>
<feature type="transmembrane region" description="Helical" evidence="6">
    <location>
        <begin position="500"/>
        <end position="518"/>
    </location>
</feature>
<name>A0A4R8GXU1_9FIRM</name>
<keyword evidence="5 6" id="KW-0472">Membrane</keyword>
<evidence type="ECO:0000256" key="2">
    <source>
        <dbReference type="ARBA" id="ARBA00022475"/>
    </source>
</evidence>